<evidence type="ECO:0000256" key="4">
    <source>
        <dbReference type="ARBA" id="ARBA00022777"/>
    </source>
</evidence>
<keyword evidence="5" id="KW-0472">Membrane</keyword>
<dbReference type="GO" id="GO:0007234">
    <property type="term" value="P:osmosensory signaling via phosphorelay pathway"/>
    <property type="evidence" value="ECO:0007669"/>
    <property type="project" value="TreeGrafter"/>
</dbReference>
<dbReference type="InterPro" id="IPR005467">
    <property type="entry name" value="His_kinase_dom"/>
</dbReference>
<dbReference type="GO" id="GO:0016020">
    <property type="term" value="C:membrane"/>
    <property type="evidence" value="ECO:0007669"/>
    <property type="project" value="UniProtKB-SubCell"/>
</dbReference>
<evidence type="ECO:0000256" key="1">
    <source>
        <dbReference type="ARBA" id="ARBA00000085"/>
    </source>
</evidence>
<dbReference type="CDD" id="cd00082">
    <property type="entry name" value="HisKA"/>
    <property type="match status" value="1"/>
</dbReference>
<keyword evidence="8" id="KW-1185">Reference proteome</keyword>
<evidence type="ECO:0000313" key="7">
    <source>
        <dbReference type="EMBL" id="MBB4174117.1"/>
    </source>
</evidence>
<dbReference type="PROSITE" id="PS50109">
    <property type="entry name" value="HIS_KIN"/>
    <property type="match status" value="1"/>
</dbReference>
<dbReference type="InterPro" id="IPR003594">
    <property type="entry name" value="HATPase_dom"/>
</dbReference>
<dbReference type="SUPFAM" id="SSF55874">
    <property type="entry name" value="ATPase domain of HSP90 chaperone/DNA topoisomerase II/histidine kinase"/>
    <property type="match status" value="1"/>
</dbReference>
<name>A0A7W6M8I4_9RHOB</name>
<dbReference type="InterPro" id="IPR036890">
    <property type="entry name" value="HATPase_C_sf"/>
</dbReference>
<dbReference type="Gene3D" id="1.10.287.130">
    <property type="match status" value="1"/>
</dbReference>
<dbReference type="Pfam" id="PF08448">
    <property type="entry name" value="PAS_4"/>
    <property type="match status" value="1"/>
</dbReference>
<evidence type="ECO:0000256" key="2">
    <source>
        <dbReference type="ARBA" id="ARBA00012438"/>
    </source>
</evidence>
<dbReference type="GO" id="GO:0000156">
    <property type="term" value="F:phosphorelay response regulator activity"/>
    <property type="evidence" value="ECO:0007669"/>
    <property type="project" value="TreeGrafter"/>
</dbReference>
<proteinExistence type="predicted"/>
<dbReference type="EC" id="2.7.13.3" evidence="2"/>
<evidence type="ECO:0000256" key="3">
    <source>
        <dbReference type="ARBA" id="ARBA00022679"/>
    </source>
</evidence>
<dbReference type="Pfam" id="PF02518">
    <property type="entry name" value="HATPase_c"/>
    <property type="match status" value="1"/>
</dbReference>
<dbReference type="GO" id="GO:0000155">
    <property type="term" value="F:phosphorelay sensor kinase activity"/>
    <property type="evidence" value="ECO:0007669"/>
    <property type="project" value="InterPro"/>
</dbReference>
<sequence>MPLSPHYAQLDLIASPVFVLEIDAEGQPVYAAFNKKARSVSGRPLSDYLGRTAKEVYVGPFGRAAYERHCQARDSVAPLVYQVDLPIADRTRTIQTTLHPEKDAHGKLQRLYGTSIDLTAQTAAQQAKEEFEALTNEMEQFVALAAHDLRTPMRNISAIADLLLDEFVDRGDGKVELIETLDKIAIKTSELITDVLSHVESVRAQSKASTFSFPALCYDILGALDPLSQHKVKAATVTMRADRTAMQIVLRNLTENAMKHGGRKKLSLDIDVQKGLPGMIDVTLSDNGGGFSKDGLELMNGGRFRAESGYGLFAVKRLIDARGGTLVARNLPDSGGAVVRFSLPGDCINSTMNLGGLPFGIESPPVSFPLTMQHRA</sequence>
<dbReference type="GO" id="GO:0030295">
    <property type="term" value="F:protein kinase activator activity"/>
    <property type="evidence" value="ECO:0007669"/>
    <property type="project" value="TreeGrafter"/>
</dbReference>
<comment type="caution">
    <text evidence="7">The sequence shown here is derived from an EMBL/GenBank/DDBJ whole genome shotgun (WGS) entry which is preliminary data.</text>
</comment>
<dbReference type="Gene3D" id="3.30.565.10">
    <property type="entry name" value="Histidine kinase-like ATPase, C-terminal domain"/>
    <property type="match status" value="1"/>
</dbReference>
<dbReference type="AlphaFoldDB" id="A0A7W6M8I4"/>
<dbReference type="Proteomes" id="UP000565745">
    <property type="component" value="Unassembled WGS sequence"/>
</dbReference>
<evidence type="ECO:0000256" key="5">
    <source>
        <dbReference type="ARBA" id="ARBA00023136"/>
    </source>
</evidence>
<dbReference type="SUPFAM" id="SSF55785">
    <property type="entry name" value="PYP-like sensor domain (PAS domain)"/>
    <property type="match status" value="1"/>
</dbReference>
<dbReference type="Pfam" id="PF00512">
    <property type="entry name" value="HisKA"/>
    <property type="match status" value="1"/>
</dbReference>
<organism evidence="7 8">
    <name type="scientific">Sulfitobacter noctilucicola</name>
    <dbReference type="NCBI Taxonomy" id="1342301"/>
    <lineage>
        <taxon>Bacteria</taxon>
        <taxon>Pseudomonadati</taxon>
        <taxon>Pseudomonadota</taxon>
        <taxon>Alphaproteobacteria</taxon>
        <taxon>Rhodobacterales</taxon>
        <taxon>Roseobacteraceae</taxon>
        <taxon>Sulfitobacter</taxon>
    </lineage>
</organism>
<dbReference type="SUPFAM" id="SSF47384">
    <property type="entry name" value="Homodimeric domain of signal transducing histidine kinase"/>
    <property type="match status" value="1"/>
</dbReference>
<gene>
    <name evidence="7" type="ORF">GGR93_001890</name>
</gene>
<keyword evidence="4" id="KW-0418">Kinase</keyword>
<protein>
    <recommendedName>
        <fullName evidence="2">histidine kinase</fullName>
        <ecNumber evidence="2">2.7.13.3</ecNumber>
    </recommendedName>
</protein>
<dbReference type="InterPro" id="IPR013656">
    <property type="entry name" value="PAS_4"/>
</dbReference>
<evidence type="ECO:0000313" key="8">
    <source>
        <dbReference type="Proteomes" id="UP000565745"/>
    </source>
</evidence>
<dbReference type="InterPro" id="IPR035965">
    <property type="entry name" value="PAS-like_dom_sf"/>
</dbReference>
<keyword evidence="3" id="KW-0808">Transferase</keyword>
<dbReference type="InterPro" id="IPR000014">
    <property type="entry name" value="PAS"/>
</dbReference>
<reference evidence="7 8" key="1">
    <citation type="submission" date="2020-08" db="EMBL/GenBank/DDBJ databases">
        <title>Genomic Encyclopedia of Type Strains, Phase IV (KMG-IV): sequencing the most valuable type-strain genomes for metagenomic binning, comparative biology and taxonomic classification.</title>
        <authorList>
            <person name="Goeker M."/>
        </authorList>
    </citation>
    <scope>NUCLEOTIDE SEQUENCE [LARGE SCALE GENOMIC DNA]</scope>
    <source>
        <strain evidence="7 8">DSM 101015</strain>
    </source>
</reference>
<evidence type="ECO:0000259" key="6">
    <source>
        <dbReference type="PROSITE" id="PS50109"/>
    </source>
</evidence>
<dbReference type="PANTHER" id="PTHR42878:SF14">
    <property type="entry name" value="OSMOLARITY TWO-COMPONENT SYSTEM PROTEIN SSK1"/>
    <property type="match status" value="1"/>
</dbReference>
<dbReference type="RefSeq" id="WP_025057070.1">
    <property type="nucleotide sequence ID" value="NZ_JACIFU010000002.1"/>
</dbReference>
<dbReference type="OrthoDB" id="7810511at2"/>
<dbReference type="EMBL" id="JACIFU010000002">
    <property type="protein sequence ID" value="MBB4174117.1"/>
    <property type="molecule type" value="Genomic_DNA"/>
</dbReference>
<dbReference type="InterPro" id="IPR003661">
    <property type="entry name" value="HisK_dim/P_dom"/>
</dbReference>
<dbReference type="InterPro" id="IPR050351">
    <property type="entry name" value="BphY/WalK/GraS-like"/>
</dbReference>
<dbReference type="Gene3D" id="3.30.450.20">
    <property type="entry name" value="PAS domain"/>
    <property type="match status" value="1"/>
</dbReference>
<dbReference type="InterPro" id="IPR036097">
    <property type="entry name" value="HisK_dim/P_sf"/>
</dbReference>
<dbReference type="SMART" id="SM00388">
    <property type="entry name" value="HisKA"/>
    <property type="match status" value="1"/>
</dbReference>
<feature type="domain" description="Histidine kinase" evidence="6">
    <location>
        <begin position="144"/>
        <end position="347"/>
    </location>
</feature>
<accession>A0A7W6M8I4</accession>
<dbReference type="SMART" id="SM00387">
    <property type="entry name" value="HATPase_c"/>
    <property type="match status" value="1"/>
</dbReference>
<comment type="catalytic activity">
    <reaction evidence="1">
        <text>ATP + protein L-histidine = ADP + protein N-phospho-L-histidine.</text>
        <dbReference type="EC" id="2.7.13.3"/>
    </reaction>
</comment>
<dbReference type="PANTHER" id="PTHR42878">
    <property type="entry name" value="TWO-COMPONENT HISTIDINE KINASE"/>
    <property type="match status" value="1"/>
</dbReference>
<dbReference type="CDD" id="cd00130">
    <property type="entry name" value="PAS"/>
    <property type="match status" value="1"/>
</dbReference>